<keyword evidence="2" id="KW-1185">Reference proteome</keyword>
<reference evidence="1" key="1">
    <citation type="journal article" date="2014" name="Int. J. Syst. Evol. Microbiol.">
        <title>Complete genome sequence of Corynebacterium casei LMG S-19264T (=DSM 44701T), isolated from a smear-ripened cheese.</title>
        <authorList>
            <consortium name="US DOE Joint Genome Institute (JGI-PGF)"/>
            <person name="Walter F."/>
            <person name="Albersmeier A."/>
            <person name="Kalinowski J."/>
            <person name="Ruckert C."/>
        </authorList>
    </citation>
    <scope>NUCLEOTIDE SEQUENCE</scope>
    <source>
        <strain evidence="1">CGMCC 1.12919</strain>
    </source>
</reference>
<reference evidence="1" key="2">
    <citation type="submission" date="2020-09" db="EMBL/GenBank/DDBJ databases">
        <authorList>
            <person name="Sun Q."/>
            <person name="Zhou Y."/>
        </authorList>
    </citation>
    <scope>NUCLEOTIDE SEQUENCE</scope>
    <source>
        <strain evidence="1">CGMCC 1.12919</strain>
    </source>
</reference>
<sequence length="96" mass="10341">MKLASKHVDQTLSQFEAQVIPDGHPLTQTLSDMFGEHTFFLSANGLNIIEPDGAGEAGDATGRVVRIASWSSERHDSLAPHQPEFTGIVVELDKAA</sequence>
<evidence type="ECO:0000313" key="1">
    <source>
        <dbReference type="EMBL" id="GGC86212.1"/>
    </source>
</evidence>
<dbReference type="AlphaFoldDB" id="A0A916USH6"/>
<dbReference type="Proteomes" id="UP000637002">
    <property type="component" value="Unassembled WGS sequence"/>
</dbReference>
<name>A0A916USH6_9HYPH</name>
<accession>A0A916USH6</accession>
<gene>
    <name evidence="1" type="ORF">GCM10010994_50140</name>
</gene>
<proteinExistence type="predicted"/>
<dbReference type="RefSeq" id="WP_188611925.1">
    <property type="nucleotide sequence ID" value="NZ_BMGG01000010.1"/>
</dbReference>
<protein>
    <submittedName>
        <fullName evidence="1">Uncharacterized protein</fullName>
    </submittedName>
</protein>
<dbReference type="EMBL" id="BMGG01000010">
    <property type="protein sequence ID" value="GGC86212.1"/>
    <property type="molecule type" value="Genomic_DNA"/>
</dbReference>
<evidence type="ECO:0000313" key="2">
    <source>
        <dbReference type="Proteomes" id="UP000637002"/>
    </source>
</evidence>
<organism evidence="1 2">
    <name type="scientific">Chelatococcus reniformis</name>
    <dbReference type="NCBI Taxonomy" id="1494448"/>
    <lineage>
        <taxon>Bacteria</taxon>
        <taxon>Pseudomonadati</taxon>
        <taxon>Pseudomonadota</taxon>
        <taxon>Alphaproteobacteria</taxon>
        <taxon>Hyphomicrobiales</taxon>
        <taxon>Chelatococcaceae</taxon>
        <taxon>Chelatococcus</taxon>
    </lineage>
</organism>
<comment type="caution">
    <text evidence="1">The sequence shown here is derived from an EMBL/GenBank/DDBJ whole genome shotgun (WGS) entry which is preliminary data.</text>
</comment>